<dbReference type="Pfam" id="PF00144">
    <property type="entry name" value="Beta-lactamase"/>
    <property type="match status" value="1"/>
</dbReference>
<dbReference type="SUPFAM" id="SSF56601">
    <property type="entry name" value="beta-lactamase/transpeptidase-like"/>
    <property type="match status" value="1"/>
</dbReference>
<dbReference type="PANTHER" id="PTHR46825:SF9">
    <property type="entry name" value="BETA-LACTAMASE-RELATED DOMAIN-CONTAINING PROTEIN"/>
    <property type="match status" value="1"/>
</dbReference>
<comment type="caution">
    <text evidence="4">The sequence shown here is derived from an EMBL/GenBank/DDBJ whole genome shotgun (WGS) entry which is preliminary data.</text>
</comment>
<evidence type="ECO:0000259" key="3">
    <source>
        <dbReference type="Pfam" id="PF00144"/>
    </source>
</evidence>
<feature type="chain" id="PRO_5046709550" evidence="2">
    <location>
        <begin position="21"/>
        <end position="659"/>
    </location>
</feature>
<protein>
    <submittedName>
        <fullName evidence="4">Serine hydrolase</fullName>
    </submittedName>
</protein>
<dbReference type="InterPro" id="IPR001466">
    <property type="entry name" value="Beta-lactam-related"/>
</dbReference>
<keyword evidence="1" id="KW-1133">Transmembrane helix</keyword>
<dbReference type="RefSeq" id="WP_132883378.1">
    <property type="nucleotide sequence ID" value="NZ_JBBGZA010000001.1"/>
</dbReference>
<proteinExistence type="predicted"/>
<feature type="domain" description="Beta-lactamase-related" evidence="3">
    <location>
        <begin position="70"/>
        <end position="386"/>
    </location>
</feature>
<dbReference type="PANTHER" id="PTHR46825">
    <property type="entry name" value="D-ALANYL-D-ALANINE-CARBOXYPEPTIDASE/ENDOPEPTIDASE AMPH"/>
    <property type="match status" value="1"/>
</dbReference>
<keyword evidence="1" id="KW-0472">Membrane</keyword>
<keyword evidence="4" id="KW-0378">Hydrolase</keyword>
<dbReference type="EMBL" id="JBBGZA010000001">
    <property type="protein sequence ID" value="MEJ5093182.1"/>
    <property type="molecule type" value="Genomic_DNA"/>
</dbReference>
<keyword evidence="5" id="KW-1185">Reference proteome</keyword>
<evidence type="ECO:0000256" key="1">
    <source>
        <dbReference type="SAM" id="Phobius"/>
    </source>
</evidence>
<dbReference type="InterPro" id="IPR012338">
    <property type="entry name" value="Beta-lactam/transpept-like"/>
</dbReference>
<evidence type="ECO:0000256" key="2">
    <source>
        <dbReference type="SAM" id="SignalP"/>
    </source>
</evidence>
<dbReference type="GO" id="GO:0016787">
    <property type="term" value="F:hydrolase activity"/>
    <property type="evidence" value="ECO:0007669"/>
    <property type="project" value="UniProtKB-KW"/>
</dbReference>
<evidence type="ECO:0000313" key="4">
    <source>
        <dbReference type="EMBL" id="MEJ5093182.1"/>
    </source>
</evidence>
<feature type="transmembrane region" description="Helical" evidence="1">
    <location>
        <begin position="558"/>
        <end position="581"/>
    </location>
</feature>
<dbReference type="InterPro" id="IPR050491">
    <property type="entry name" value="AmpC-like"/>
</dbReference>
<keyword evidence="1" id="KW-0812">Transmembrane</keyword>
<evidence type="ECO:0000313" key="5">
    <source>
        <dbReference type="Proteomes" id="UP001380365"/>
    </source>
</evidence>
<dbReference type="Proteomes" id="UP001380365">
    <property type="component" value="Unassembled WGS sequence"/>
</dbReference>
<feature type="transmembrane region" description="Helical" evidence="1">
    <location>
        <begin position="601"/>
        <end position="619"/>
    </location>
</feature>
<sequence>MMRRWLVGIACALAATAAVAQNEMVVAPQPAAPAVPAAATASAQPAGAAAAALTANDVGTWLDGFLPTTLEGGKIAGAQVVVVKDGQVLFKKGYGYADVAAKKPMDVDRTLMRIGSTSKLFTWTAVMQLVESGKLDLNADVNRYLDFRIEPKGGRAITLNDLMRHRGGFEEGLKDLMATDPAKWKTTERYLKENLRPQLFVAGEAPAYSNYGTALAGYIVQRVSGQSYDAYVEQHILAPLRMGHTTFRQPLPRAFAPLMSKGYPQSDMPPVPFELVGTAPAGSASTTGADMGNFMIAHLQDGRFGDTQILRPETARLMHTPAVPPQPGFDTLAYGFFWGQRNGRLVIGHGGDTIVFHTDFNLLPQRGVGFYASFNSRGENEAVYGARERLFQLFLDRYFPAPRVTNPPAIAGAAADAAALAGYYEGSRRVESGFIGLFYLVQQTQVIANPDGTISLTSAPEQKFREIAQGRWREVDGTRMLQVSEVNGRRAILDSHNPVEILQATPLSRNPVFNMVIAAFSLLVLLATVLAWPASAWIRRRCGAANLLAGRARLAHRLVQLAALADLMYLVGWYTVLAPILKLQVEVYNNGMDATIRALQIAGIVPVLGAMLGVWNAVVTWQPGRGWGERLRAILIAAALIGVLWLAWVGKLMSYNLNY</sequence>
<gene>
    <name evidence="4" type="ORF">WH159_01295</name>
</gene>
<organism evidence="4 5">
    <name type="scientific">Sphingomonas molluscorum</name>
    <dbReference type="NCBI Taxonomy" id="418184"/>
    <lineage>
        <taxon>Bacteria</taxon>
        <taxon>Pseudomonadati</taxon>
        <taxon>Pseudomonadota</taxon>
        <taxon>Alphaproteobacteria</taxon>
        <taxon>Sphingomonadales</taxon>
        <taxon>Sphingomonadaceae</taxon>
        <taxon>Sphingomonas</taxon>
    </lineage>
</organism>
<feature type="signal peptide" evidence="2">
    <location>
        <begin position="1"/>
        <end position="20"/>
    </location>
</feature>
<accession>A0ABU8Q2N9</accession>
<reference evidence="4 5" key="1">
    <citation type="submission" date="2023-12" db="EMBL/GenBank/DDBJ databases">
        <title>Gut-associated functions are favored during microbiome assembly across C. elegans life.</title>
        <authorList>
            <person name="Zimmermann J."/>
        </authorList>
    </citation>
    <scope>NUCLEOTIDE SEQUENCE [LARGE SCALE GENOMIC DNA]</scope>
    <source>
        <strain evidence="4 5">JUb134</strain>
    </source>
</reference>
<keyword evidence="2" id="KW-0732">Signal</keyword>
<feature type="transmembrane region" description="Helical" evidence="1">
    <location>
        <begin position="512"/>
        <end position="538"/>
    </location>
</feature>
<name>A0ABU8Q2N9_9SPHN</name>
<dbReference type="Gene3D" id="3.40.710.10">
    <property type="entry name" value="DD-peptidase/beta-lactamase superfamily"/>
    <property type="match status" value="1"/>
</dbReference>
<feature type="transmembrane region" description="Helical" evidence="1">
    <location>
        <begin position="631"/>
        <end position="650"/>
    </location>
</feature>